<dbReference type="EMBL" id="LAZR01006759">
    <property type="protein sequence ID" value="KKM89836.1"/>
    <property type="molecule type" value="Genomic_DNA"/>
</dbReference>
<reference evidence="1" key="1">
    <citation type="journal article" date="2015" name="Nature">
        <title>Complex archaea that bridge the gap between prokaryotes and eukaryotes.</title>
        <authorList>
            <person name="Spang A."/>
            <person name="Saw J.H."/>
            <person name="Jorgensen S.L."/>
            <person name="Zaremba-Niedzwiedzka K."/>
            <person name="Martijn J."/>
            <person name="Lind A.E."/>
            <person name="van Eijk R."/>
            <person name="Schleper C."/>
            <person name="Guy L."/>
            <person name="Ettema T.J."/>
        </authorList>
    </citation>
    <scope>NUCLEOTIDE SEQUENCE</scope>
</reference>
<comment type="caution">
    <text evidence="1">The sequence shown here is derived from an EMBL/GenBank/DDBJ whole genome shotgun (WGS) entry which is preliminary data.</text>
</comment>
<dbReference type="AlphaFoldDB" id="A0A0F9LRX1"/>
<dbReference type="SUPFAM" id="SSF75169">
    <property type="entry name" value="DsrEFH-like"/>
    <property type="match status" value="1"/>
</dbReference>
<proteinExistence type="predicted"/>
<organism evidence="1">
    <name type="scientific">marine sediment metagenome</name>
    <dbReference type="NCBI Taxonomy" id="412755"/>
    <lineage>
        <taxon>unclassified sequences</taxon>
        <taxon>metagenomes</taxon>
        <taxon>ecological metagenomes</taxon>
    </lineage>
</organism>
<protein>
    <submittedName>
        <fullName evidence="1">Uncharacterized protein</fullName>
    </submittedName>
</protein>
<dbReference type="InterPro" id="IPR027396">
    <property type="entry name" value="DsrEFH-like"/>
</dbReference>
<sequence>MVKSVVIICEESPFGKDSVVESFRMATGLLAVGDIEDVKIILMKDAIYFLNKRLDPVAINANEFTNIMRLIEFSEIEIFLHDDALKAAGLEIDNIVIEENVKIVDIKQISKLILRADMTFKY</sequence>
<dbReference type="Gene3D" id="3.40.1260.10">
    <property type="entry name" value="DsrEFH-like"/>
    <property type="match status" value="1"/>
</dbReference>
<dbReference type="InterPro" id="IPR003787">
    <property type="entry name" value="Sulphur_relay_DsrE/F-like"/>
</dbReference>
<evidence type="ECO:0000313" key="1">
    <source>
        <dbReference type="EMBL" id="KKM89836.1"/>
    </source>
</evidence>
<accession>A0A0F9LRX1</accession>
<dbReference type="Pfam" id="PF02635">
    <property type="entry name" value="DsrE"/>
    <property type="match status" value="1"/>
</dbReference>
<gene>
    <name evidence="1" type="ORF">LCGC14_1244710</name>
</gene>
<name>A0A0F9LRX1_9ZZZZ</name>